<dbReference type="PANTHER" id="PTHR31286">
    <property type="entry name" value="GLYCINE-RICH CELL WALL STRUCTURAL PROTEIN 1.8-LIKE"/>
    <property type="match status" value="1"/>
</dbReference>
<dbReference type="Proteomes" id="UP000712600">
    <property type="component" value="Unassembled WGS sequence"/>
</dbReference>
<name>A0A8S9SR30_BRACR</name>
<comment type="caution">
    <text evidence="1">The sequence shown here is derived from an EMBL/GenBank/DDBJ whole genome shotgun (WGS) entry which is preliminary data.</text>
</comment>
<evidence type="ECO:0000313" key="2">
    <source>
        <dbReference type="Proteomes" id="UP000712600"/>
    </source>
</evidence>
<dbReference type="PROSITE" id="PS00018">
    <property type="entry name" value="EF_HAND_1"/>
    <property type="match status" value="1"/>
</dbReference>
<dbReference type="InterPro" id="IPR018247">
    <property type="entry name" value="EF_Hand_1_Ca_BS"/>
</dbReference>
<evidence type="ECO:0000313" key="1">
    <source>
        <dbReference type="EMBL" id="KAF3603268.1"/>
    </source>
</evidence>
<dbReference type="PANTHER" id="PTHR31286:SF133">
    <property type="entry name" value="TA11-LIKE NON-LTR RETROELEMENT PROTEIN-RELATED"/>
    <property type="match status" value="1"/>
</dbReference>
<proteinExistence type="predicted"/>
<dbReference type="EMBL" id="QGKX02000004">
    <property type="protein sequence ID" value="KAF3603268.1"/>
    <property type="molecule type" value="Genomic_DNA"/>
</dbReference>
<evidence type="ECO:0008006" key="3">
    <source>
        <dbReference type="Google" id="ProtNLM"/>
    </source>
</evidence>
<accession>A0A8S9SR30</accession>
<protein>
    <recommendedName>
        <fullName evidence="3">CCHC-type domain-containing protein</fullName>
    </recommendedName>
</protein>
<sequence>MVSSFMPLDFNHNSATKILVEVELSKGFPSRIADNDENGFISMVDVDYAWLPSKCERCGQLGYTIKHCLESVTKSHIVATDVSENPSNGSAVVVETNKLPKSPQPDTSLVQTSAVTVCPPSNESSVVDIAILENQLCALERSPEVVGAQGFEAAKIWEHKILSVSLSVNEMRQQRDGRFNTCHAKTMFFNFDVDLDKLENHEICLGNIIISYGEFLHATGFQPQQAAKILVEVELSKGFPSRIAANDENGFISMVYVDYAWLPSKCERCGQLGYKIKHCLESVTKSHIVATDVSENTSNCSTVVVEANKLPKAAQSALL</sequence>
<reference evidence="1" key="1">
    <citation type="submission" date="2019-12" db="EMBL/GenBank/DDBJ databases">
        <title>Genome sequencing and annotation of Brassica cretica.</title>
        <authorList>
            <person name="Studholme D.J."/>
            <person name="Sarris P."/>
        </authorList>
    </citation>
    <scope>NUCLEOTIDE SEQUENCE</scope>
    <source>
        <strain evidence="1">PFS-109/04</strain>
        <tissue evidence="1">Leaf</tissue>
    </source>
</reference>
<gene>
    <name evidence="1" type="ORF">F2Q69_00034594</name>
</gene>
<dbReference type="AlphaFoldDB" id="A0A8S9SR30"/>
<organism evidence="1 2">
    <name type="scientific">Brassica cretica</name>
    <name type="common">Mustard</name>
    <dbReference type="NCBI Taxonomy" id="69181"/>
    <lineage>
        <taxon>Eukaryota</taxon>
        <taxon>Viridiplantae</taxon>
        <taxon>Streptophyta</taxon>
        <taxon>Embryophyta</taxon>
        <taxon>Tracheophyta</taxon>
        <taxon>Spermatophyta</taxon>
        <taxon>Magnoliopsida</taxon>
        <taxon>eudicotyledons</taxon>
        <taxon>Gunneridae</taxon>
        <taxon>Pentapetalae</taxon>
        <taxon>rosids</taxon>
        <taxon>malvids</taxon>
        <taxon>Brassicales</taxon>
        <taxon>Brassicaceae</taxon>
        <taxon>Brassiceae</taxon>
        <taxon>Brassica</taxon>
    </lineage>
</organism>
<dbReference type="InterPro" id="IPR040256">
    <property type="entry name" value="At4g02000-like"/>
</dbReference>